<name>A0A542BV24_SERFO</name>
<organism evidence="1">
    <name type="scientific">Serratia fonticola</name>
    <dbReference type="NCBI Taxonomy" id="47917"/>
    <lineage>
        <taxon>Bacteria</taxon>
        <taxon>Pseudomonadati</taxon>
        <taxon>Pseudomonadota</taxon>
        <taxon>Gammaproteobacteria</taxon>
        <taxon>Enterobacterales</taxon>
        <taxon>Yersiniaceae</taxon>
        <taxon>Serratia</taxon>
    </lineage>
</organism>
<gene>
    <name evidence="1" type="ORF">FHU10_2607</name>
</gene>
<comment type="caution">
    <text evidence="1">The sequence shown here is derived from an EMBL/GenBank/DDBJ whole genome shotgun (WGS) entry which is preliminary data.</text>
</comment>
<sequence>MVLSWVYSLTFKLRRCDLQFETRRVYNPGSLVKRRNRLSCLPHVVYNNGFSRLKSEQFHFFYVIS</sequence>
<reference evidence="1" key="2">
    <citation type="submission" date="2019-08" db="EMBL/GenBank/DDBJ databases">
        <title>Investigation of anaerobic lignin degradation for improved lignocellulosic biofuels.</title>
        <authorList>
            <person name="Deangelis K.PhD."/>
        </authorList>
    </citation>
    <scope>NUCLEOTIDE SEQUENCE [LARGE SCALE GENOMIC DNA]</scope>
    <source>
        <strain evidence="1">128R</strain>
    </source>
</reference>
<reference evidence="1" key="1">
    <citation type="submission" date="2019-06" db="EMBL/GenBank/DDBJ databases">
        <authorList>
            <person name="Deangelis K."/>
            <person name="Huntemann M."/>
            <person name="Clum A."/>
            <person name="Pillay M."/>
            <person name="Palaniappan K."/>
            <person name="Varghese N."/>
            <person name="Mikhailova N."/>
            <person name="Stamatis D."/>
            <person name="Reddy T."/>
            <person name="Daum C."/>
            <person name="Shapiro N."/>
            <person name="Ivanova N."/>
            <person name="Kyrpides N."/>
            <person name="Woyke T."/>
        </authorList>
    </citation>
    <scope>NUCLEOTIDE SEQUENCE [LARGE SCALE GENOMIC DNA]</scope>
    <source>
        <strain evidence="1">128R</strain>
    </source>
</reference>
<proteinExistence type="predicted"/>
<dbReference type="EMBL" id="VISQ01000001">
    <property type="protein sequence ID" value="TVZ70061.1"/>
    <property type="molecule type" value="Genomic_DNA"/>
</dbReference>
<dbReference type="AlphaFoldDB" id="A0A542BV24"/>
<evidence type="ECO:0000313" key="1">
    <source>
        <dbReference type="EMBL" id="TVZ70061.1"/>
    </source>
</evidence>
<protein>
    <submittedName>
        <fullName evidence="1">Uncharacterized protein</fullName>
    </submittedName>
</protein>
<accession>A0A542BV24</accession>